<evidence type="ECO:0000313" key="2">
    <source>
        <dbReference type="EMBL" id="TXG89044.1"/>
    </source>
</evidence>
<gene>
    <name evidence="2" type="ORF">DW322_00805</name>
    <name evidence="1" type="ORF">DW322_21515</name>
</gene>
<sequence length="67" mass="7118">MTAPTVAIAAAAVRREADAIAHAVRAGRDIFATCVICLAEFIHLSDTPRDTCDRCLSLYATPDQEAA</sequence>
<proteinExistence type="predicted"/>
<dbReference type="EMBL" id="QRCM01000001">
    <property type="protein sequence ID" value="TXG89044.1"/>
    <property type="molecule type" value="Genomic_DNA"/>
</dbReference>
<dbReference type="RefSeq" id="WP_010838941.1">
    <property type="nucleotide sequence ID" value="NZ_QRCM01000001.1"/>
</dbReference>
<protein>
    <submittedName>
        <fullName evidence="2">Uncharacterized protein</fullName>
    </submittedName>
</protein>
<organism evidence="2 3">
    <name type="scientific">Rhodococcus rhodnii</name>
    <dbReference type="NCBI Taxonomy" id="38312"/>
    <lineage>
        <taxon>Bacteria</taxon>
        <taxon>Bacillati</taxon>
        <taxon>Actinomycetota</taxon>
        <taxon>Actinomycetes</taxon>
        <taxon>Mycobacteriales</taxon>
        <taxon>Nocardiaceae</taxon>
        <taxon>Rhodococcus</taxon>
    </lineage>
</organism>
<reference evidence="2 3" key="1">
    <citation type="submission" date="2018-07" db="EMBL/GenBank/DDBJ databases">
        <title>Genome sequence of Rhodococcus rhodnii ATCC 35071 from Rhodnius prolixus.</title>
        <authorList>
            <person name="Patel V."/>
            <person name="Vogel K.J."/>
        </authorList>
    </citation>
    <scope>NUCLEOTIDE SEQUENCE [LARGE SCALE GENOMIC DNA]</scope>
    <source>
        <strain evidence="2 3">ATCC 35071</strain>
    </source>
</reference>
<dbReference type="Proteomes" id="UP000471120">
    <property type="component" value="Unassembled WGS sequence"/>
</dbReference>
<comment type="caution">
    <text evidence="2">The sequence shown here is derived from an EMBL/GenBank/DDBJ whole genome shotgun (WGS) entry which is preliminary data.</text>
</comment>
<evidence type="ECO:0000313" key="1">
    <source>
        <dbReference type="EMBL" id="TXG88264.1"/>
    </source>
</evidence>
<dbReference type="EMBL" id="QRCM01000003">
    <property type="protein sequence ID" value="TXG88264.1"/>
    <property type="molecule type" value="Genomic_DNA"/>
</dbReference>
<dbReference type="AlphaFoldDB" id="A0A6P2C8H8"/>
<accession>A0A6P2C8H8</accession>
<evidence type="ECO:0000313" key="3">
    <source>
        <dbReference type="Proteomes" id="UP000471120"/>
    </source>
</evidence>
<name>A0A6P2C8H8_9NOCA</name>